<feature type="domain" description="Fork-head" evidence="6">
    <location>
        <begin position="797"/>
        <end position="885"/>
    </location>
</feature>
<feature type="compositionally biased region" description="Basic and acidic residues" evidence="4">
    <location>
        <begin position="1"/>
        <end position="25"/>
    </location>
</feature>
<dbReference type="GO" id="GO:0005634">
    <property type="term" value="C:nucleus"/>
    <property type="evidence" value="ECO:0007669"/>
    <property type="project" value="UniProtKB-SubCell"/>
</dbReference>
<feature type="compositionally biased region" description="Basic residues" evidence="4">
    <location>
        <begin position="473"/>
        <end position="487"/>
    </location>
</feature>
<dbReference type="Gene3D" id="1.10.10.10">
    <property type="entry name" value="Winged helix-like DNA-binding domain superfamily/Winged helix DNA-binding domain"/>
    <property type="match status" value="1"/>
</dbReference>
<accession>A0A9W4U2B4</accession>
<dbReference type="Proteomes" id="UP001152607">
    <property type="component" value="Unassembled WGS sequence"/>
</dbReference>
<keyword evidence="8" id="KW-1185">Reference proteome</keyword>
<dbReference type="InterPro" id="IPR001766">
    <property type="entry name" value="Fork_head_dom"/>
</dbReference>
<organism evidence="7 8">
    <name type="scientific">Periconia digitata</name>
    <dbReference type="NCBI Taxonomy" id="1303443"/>
    <lineage>
        <taxon>Eukaryota</taxon>
        <taxon>Fungi</taxon>
        <taxon>Dikarya</taxon>
        <taxon>Ascomycota</taxon>
        <taxon>Pezizomycotina</taxon>
        <taxon>Dothideomycetes</taxon>
        <taxon>Pleosporomycetidae</taxon>
        <taxon>Pleosporales</taxon>
        <taxon>Massarineae</taxon>
        <taxon>Periconiaceae</taxon>
        <taxon>Periconia</taxon>
    </lineage>
</organism>
<dbReference type="SUPFAM" id="SSF46785">
    <property type="entry name" value="Winged helix' DNA-binding domain"/>
    <property type="match status" value="1"/>
</dbReference>
<proteinExistence type="predicted"/>
<feature type="compositionally biased region" description="Basic residues" evidence="4">
    <location>
        <begin position="494"/>
        <end position="516"/>
    </location>
</feature>
<feature type="compositionally biased region" description="Polar residues" evidence="4">
    <location>
        <begin position="1335"/>
        <end position="1345"/>
    </location>
</feature>
<dbReference type="PROSITE" id="PS00658">
    <property type="entry name" value="FORK_HEAD_2"/>
    <property type="match status" value="1"/>
</dbReference>
<feature type="compositionally biased region" description="Pro residues" evidence="4">
    <location>
        <begin position="917"/>
        <end position="942"/>
    </location>
</feature>
<feature type="DNA-binding region" description="Fork-head" evidence="3">
    <location>
        <begin position="797"/>
        <end position="885"/>
    </location>
</feature>
<feature type="compositionally biased region" description="Polar residues" evidence="4">
    <location>
        <begin position="249"/>
        <end position="262"/>
    </location>
</feature>
<feature type="compositionally biased region" description="Low complexity" evidence="4">
    <location>
        <begin position="1212"/>
        <end position="1221"/>
    </location>
</feature>
<dbReference type="SUPFAM" id="SSF49879">
    <property type="entry name" value="SMAD/FHA domain"/>
    <property type="match status" value="1"/>
</dbReference>
<dbReference type="PANTHER" id="PTHR21712">
    <property type="entry name" value="PRE-RRNA-PROCESSING PROTEIN FHL1"/>
    <property type="match status" value="1"/>
</dbReference>
<feature type="compositionally biased region" description="Pro residues" evidence="4">
    <location>
        <begin position="1033"/>
        <end position="1070"/>
    </location>
</feature>
<feature type="compositionally biased region" description="Pro residues" evidence="4">
    <location>
        <begin position="1244"/>
        <end position="1255"/>
    </location>
</feature>
<feature type="compositionally biased region" description="Basic and acidic residues" evidence="4">
    <location>
        <begin position="754"/>
        <end position="771"/>
    </location>
</feature>
<keyword evidence="1 3" id="KW-0238">DNA-binding</keyword>
<gene>
    <name evidence="7" type="ORF">PDIGIT_LOCUS725</name>
</gene>
<dbReference type="PROSITE" id="PS50039">
    <property type="entry name" value="FORK_HEAD_3"/>
    <property type="match status" value="1"/>
</dbReference>
<evidence type="ECO:0000256" key="4">
    <source>
        <dbReference type="SAM" id="MobiDB-lite"/>
    </source>
</evidence>
<feature type="compositionally biased region" description="Polar residues" evidence="4">
    <location>
        <begin position="29"/>
        <end position="43"/>
    </location>
</feature>
<dbReference type="Gene3D" id="2.60.200.20">
    <property type="match status" value="1"/>
</dbReference>
<dbReference type="SMART" id="SM00339">
    <property type="entry name" value="FH"/>
    <property type="match status" value="1"/>
</dbReference>
<feature type="region of interest" description="Disordered" evidence="4">
    <location>
        <begin position="244"/>
        <end position="270"/>
    </location>
</feature>
<feature type="region of interest" description="Disordered" evidence="4">
    <location>
        <begin position="1164"/>
        <end position="1183"/>
    </location>
</feature>
<dbReference type="Pfam" id="PF00498">
    <property type="entry name" value="FHA"/>
    <property type="match status" value="1"/>
</dbReference>
<dbReference type="InterPro" id="IPR036388">
    <property type="entry name" value="WH-like_DNA-bd_sf"/>
</dbReference>
<reference evidence="7" key="1">
    <citation type="submission" date="2023-01" db="EMBL/GenBank/DDBJ databases">
        <authorList>
            <person name="Van Ghelder C."/>
            <person name="Rancurel C."/>
        </authorList>
    </citation>
    <scope>NUCLEOTIDE SEQUENCE</scope>
    <source>
        <strain evidence="7">CNCM I-4278</strain>
    </source>
</reference>
<evidence type="ECO:0000256" key="2">
    <source>
        <dbReference type="ARBA" id="ARBA00023242"/>
    </source>
</evidence>
<feature type="compositionally biased region" description="Basic and acidic residues" evidence="4">
    <location>
        <begin position="196"/>
        <end position="207"/>
    </location>
</feature>
<comment type="subcellular location">
    <subcellularLocation>
        <location evidence="3">Nucleus</location>
    </subcellularLocation>
</comment>
<feature type="compositionally biased region" description="Pro residues" evidence="4">
    <location>
        <begin position="50"/>
        <end position="61"/>
    </location>
</feature>
<feature type="compositionally biased region" description="Acidic residues" evidence="4">
    <location>
        <begin position="414"/>
        <end position="423"/>
    </location>
</feature>
<evidence type="ECO:0000259" key="5">
    <source>
        <dbReference type="PROSITE" id="PS50006"/>
    </source>
</evidence>
<feature type="region of interest" description="Disordered" evidence="4">
    <location>
        <begin position="872"/>
        <end position="1094"/>
    </location>
</feature>
<feature type="region of interest" description="Disordered" evidence="4">
    <location>
        <begin position="442"/>
        <end position="647"/>
    </location>
</feature>
<comment type="caution">
    <text evidence="7">The sequence shown here is derived from an EMBL/GenBank/DDBJ whole genome shotgun (WGS) entry which is preliminary data.</text>
</comment>
<feature type="compositionally biased region" description="Low complexity" evidence="4">
    <location>
        <begin position="1234"/>
        <end position="1243"/>
    </location>
</feature>
<dbReference type="EMBL" id="CAOQHR010000001">
    <property type="protein sequence ID" value="CAI6244686.1"/>
    <property type="molecule type" value="Genomic_DNA"/>
</dbReference>
<feature type="compositionally biased region" description="Low complexity" evidence="4">
    <location>
        <begin position="1017"/>
        <end position="1031"/>
    </location>
</feature>
<dbReference type="InterPro" id="IPR045178">
    <property type="entry name" value="Fhl1/FHA1"/>
</dbReference>
<dbReference type="InterPro" id="IPR008984">
    <property type="entry name" value="SMAD_FHA_dom_sf"/>
</dbReference>
<feature type="compositionally biased region" description="Low complexity" evidence="4">
    <location>
        <begin position="1265"/>
        <end position="1278"/>
    </location>
</feature>
<feature type="compositionally biased region" description="Low complexity" evidence="4">
    <location>
        <begin position="950"/>
        <end position="959"/>
    </location>
</feature>
<dbReference type="GO" id="GO:0003700">
    <property type="term" value="F:DNA-binding transcription factor activity"/>
    <property type="evidence" value="ECO:0007669"/>
    <property type="project" value="InterPro"/>
</dbReference>
<protein>
    <submittedName>
        <fullName evidence="7">Uncharacterized protein</fullName>
    </submittedName>
</protein>
<dbReference type="PROSITE" id="PS50006">
    <property type="entry name" value="FHA_DOMAIN"/>
    <property type="match status" value="1"/>
</dbReference>
<evidence type="ECO:0000313" key="7">
    <source>
        <dbReference type="EMBL" id="CAI6244686.1"/>
    </source>
</evidence>
<dbReference type="PRINTS" id="PR00053">
    <property type="entry name" value="FORKHEAD"/>
</dbReference>
<evidence type="ECO:0000313" key="8">
    <source>
        <dbReference type="Proteomes" id="UP001152607"/>
    </source>
</evidence>
<dbReference type="InterPro" id="IPR036390">
    <property type="entry name" value="WH_DNA-bd_sf"/>
</dbReference>
<evidence type="ECO:0000259" key="6">
    <source>
        <dbReference type="PROSITE" id="PS50039"/>
    </source>
</evidence>
<dbReference type="OrthoDB" id="5402974at2759"/>
<feature type="compositionally biased region" description="Acidic residues" evidence="4">
    <location>
        <begin position="443"/>
        <end position="466"/>
    </location>
</feature>
<feature type="region of interest" description="Disordered" evidence="4">
    <location>
        <begin position="671"/>
        <end position="793"/>
    </location>
</feature>
<feature type="region of interest" description="Disordered" evidence="4">
    <location>
        <begin position="196"/>
        <end position="226"/>
    </location>
</feature>
<feature type="compositionally biased region" description="Polar residues" evidence="4">
    <location>
        <begin position="395"/>
        <end position="413"/>
    </location>
</feature>
<feature type="domain" description="FHA" evidence="5">
    <location>
        <begin position="323"/>
        <end position="356"/>
    </location>
</feature>
<dbReference type="InterPro" id="IPR000253">
    <property type="entry name" value="FHA_dom"/>
</dbReference>
<sequence>MLVAAREPELALPRHHDAALLEDQHLPSAPSSKSPNMEAANTSAEAVAPAPAPAAPLPELPELPIESVDPVNEPAADVLSTALPLDPTAPIDQPSVPVPSTASDAMPMMAPVMPSLDAPIALPENMMGMAPEYSMMPDMPIDMSAFVPPQGEQRLSAFARLRFDDGSYYMHTYQIILGRNVQLAHKDMRRFAKADQLKAKGEPHRAEALLNGKRRKQTRDGPKSVISEAGGIVNAPIKLMPAEYRQRHQSVPSQAPSTGSHPSNEEARKELEHVPQDVIMQAFPVAPDQFENYVPEDPEDCPLVPIHPQNITDRTGAHGPKGISRQHAKIFYDFDQGHFRLRVLGTNGLHHEGVFMDKNAEVELGHGDTILIGMVEMTFFLPDIALTEEQRNREQGSGSQSRPMSFSFENGQGESEDMDDSASEGEMSINPRHVYHQPHLYDSDDEVMGDDDDLDDLDDDDDDDDQYSPVPRPKSRPSLKIKLKTKKPVPPPKPIKHSKLSKHAHSSKHAHHKRRERDRSPDEPPPKKIKIKTKESHRESHKDHSRIEREKEKDRDRDREKHRDKEKNRDREKHREREKNKEKEKEKSKATKIPSKAPTKIPAKIPAKEPAPSPIKDEAPKTASPPIENAESVDKTPSVKPESPLATRTPDLAKLDLVVGEAGDLEGIITAEIARRHNLPESLIGQPLEKRKGPGRPPKDGVMSKRQRSQLVKRGKEIERAQAAGIDPADLPQPPAKLKPPRRKESNAEDEDVRETTERTDAPDTPGDKKPPKLTKPARTPSPELRIEDFTEEQLARPTSNYVVLIHEAISSSASGQMNLQQIYNYIEKTYPWYKFKTTTSGWQSSVRHNLGQHDAFVKGDKEGKGYMWRINPNVSIERERRKRAPTPPTANHAQRQGYYHPPNAYPPYGQPGYYPGMPPHGMPPAGPPRPPPSEPPQPRLPPSMARNVGSSAATAAPTGPAPSPYASPWAGGGGTAGSPPVQNHPRPYPPPNSHPSGQYGVLFPTSAPPASYGNQATAGAYGNHYAAGGPSPYGPPPPNRYMPYPPQPASSTAPSPPVPNAAHRPPPSSQPQGQGQNHHHDNSIPHPSGRYPVSINPEVIRHLEAFRTVYLQTRIEPGEDVKVNNAIRAYVMPELEACLTLPEQNLLKSIKTIPKLKELKDKAEDPIPGKGADPPPVNGTATVGQSAVKVEEAAPSATVAAIAAVAAANTVPNTTPSSTPQANEPHKFTPNMTPQAPSAPSDTPQPPAQPPTQPPASTVITNIAAAAGPARVQAQRPSVEPLTPLPGSPAVQDTPQIKTSAPVSAATTPKPASDDAVSGAPPPPVEPETKATPVDTTVTSEKEG</sequence>
<dbReference type="Pfam" id="PF00250">
    <property type="entry name" value="Forkhead"/>
    <property type="match status" value="1"/>
</dbReference>
<feature type="region of interest" description="Disordered" evidence="4">
    <location>
        <begin position="390"/>
        <end position="426"/>
    </location>
</feature>
<dbReference type="InterPro" id="IPR030456">
    <property type="entry name" value="TF_fork_head_CS_2"/>
</dbReference>
<feature type="compositionally biased region" description="Polar residues" evidence="4">
    <location>
        <begin position="1292"/>
        <end position="1308"/>
    </location>
</feature>
<evidence type="ECO:0000256" key="3">
    <source>
        <dbReference type="PROSITE-ProRule" id="PRU00089"/>
    </source>
</evidence>
<feature type="region of interest" description="Disordered" evidence="4">
    <location>
        <begin position="1"/>
        <end position="67"/>
    </location>
</feature>
<dbReference type="PANTHER" id="PTHR21712:SF29">
    <property type="entry name" value="PRE-RRNA-PROCESSING PROTEIN FHL1"/>
    <property type="match status" value="1"/>
</dbReference>
<feature type="compositionally biased region" description="Basic and acidic residues" evidence="4">
    <location>
        <begin position="688"/>
        <end position="703"/>
    </location>
</feature>
<feature type="compositionally biased region" description="Low complexity" evidence="4">
    <location>
        <begin position="591"/>
        <end position="610"/>
    </location>
</feature>
<feature type="region of interest" description="Disordered" evidence="4">
    <location>
        <begin position="1212"/>
        <end position="1345"/>
    </location>
</feature>
<feature type="compositionally biased region" description="Basic and acidic residues" evidence="4">
    <location>
        <begin position="517"/>
        <end position="589"/>
    </location>
</feature>
<keyword evidence="2 3" id="KW-0539">Nucleus</keyword>
<evidence type="ECO:0000256" key="1">
    <source>
        <dbReference type="ARBA" id="ARBA00023125"/>
    </source>
</evidence>
<dbReference type="CDD" id="cd00059">
    <property type="entry name" value="FH_FOX"/>
    <property type="match status" value="1"/>
</dbReference>
<dbReference type="GO" id="GO:0043565">
    <property type="term" value="F:sequence-specific DNA binding"/>
    <property type="evidence" value="ECO:0007669"/>
    <property type="project" value="InterPro"/>
</dbReference>
<name>A0A9W4U2B4_9PLEO</name>
<dbReference type="GO" id="GO:0060962">
    <property type="term" value="P:regulation of ribosomal protein gene transcription by RNA polymerase II"/>
    <property type="evidence" value="ECO:0007669"/>
    <property type="project" value="InterPro"/>
</dbReference>